<keyword evidence="3" id="KW-1185">Reference proteome</keyword>
<protein>
    <submittedName>
        <fullName evidence="2">Uncharacterized protein</fullName>
    </submittedName>
</protein>
<dbReference type="OMA" id="KMHERNF"/>
<dbReference type="Proteomes" id="UP000008076">
    <property type="component" value="Unassembled WGS sequence"/>
</dbReference>
<dbReference type="eggNOG" id="ENOG502RH88">
    <property type="taxonomic scope" value="Eukaryota"/>
</dbReference>
<accession>B0EKB1</accession>
<dbReference type="KEGG" id="edi:EDI_010860"/>
<evidence type="ECO:0000256" key="1">
    <source>
        <dbReference type="SAM" id="MobiDB-lite"/>
    </source>
</evidence>
<evidence type="ECO:0000313" key="2">
    <source>
        <dbReference type="EMBL" id="EDR25034.1"/>
    </source>
</evidence>
<reference evidence="3" key="1">
    <citation type="submission" date="2007-12" db="EMBL/GenBank/DDBJ databases">
        <title>Annotation of Entamoeba dispar SAW760.</title>
        <authorList>
            <person name="Lorenzi H."/>
            <person name="Inman J."/>
            <person name="Schobel S."/>
            <person name="Amedeo P."/>
            <person name="Caler E."/>
        </authorList>
    </citation>
    <scope>NUCLEOTIDE SEQUENCE [LARGE SCALE GENOMIC DNA]</scope>
    <source>
        <strain evidence="3">ATCC PRA-260 / SAW760</strain>
    </source>
</reference>
<name>B0EKB1_ENTDS</name>
<dbReference type="EMBL" id="DS549713">
    <property type="protein sequence ID" value="EDR25034.1"/>
    <property type="molecule type" value="Genomic_DNA"/>
</dbReference>
<feature type="region of interest" description="Disordered" evidence="1">
    <location>
        <begin position="245"/>
        <end position="264"/>
    </location>
</feature>
<dbReference type="RefSeq" id="XP_001738630.1">
    <property type="nucleotide sequence ID" value="XM_001738578.1"/>
</dbReference>
<proteinExistence type="predicted"/>
<dbReference type="AlphaFoldDB" id="B0EKB1"/>
<organism evidence="3">
    <name type="scientific">Entamoeba dispar (strain ATCC PRA-260 / SAW760)</name>
    <dbReference type="NCBI Taxonomy" id="370354"/>
    <lineage>
        <taxon>Eukaryota</taxon>
        <taxon>Amoebozoa</taxon>
        <taxon>Evosea</taxon>
        <taxon>Archamoebae</taxon>
        <taxon>Mastigamoebida</taxon>
        <taxon>Entamoebidae</taxon>
        <taxon>Entamoeba</taxon>
    </lineage>
</organism>
<dbReference type="GeneID" id="5883722"/>
<gene>
    <name evidence="2" type="ORF">EDI_010860</name>
</gene>
<dbReference type="VEuPathDB" id="AmoebaDB:EDI_010860"/>
<dbReference type="OrthoDB" id="10554482at2759"/>
<evidence type="ECO:0000313" key="3">
    <source>
        <dbReference type="Proteomes" id="UP000008076"/>
    </source>
</evidence>
<sequence length="298" mass="35825">MYLQNELKEFNKENLMNISSENISVANNLIKLNKDYSRLKKRSYYFRSNPPKREPKYAQDSLTSYGLKLFYLSNDIIEDLKSLRRKQFKNFNLSYNININENLISDITDFINKLKFFGKSILSKNNHNIIIAMNHCLNIISTNETFWLMYKLIELLSRYVIILLDEENPIHIENLKYIIKYITIWNKSHTKTIEKTNKMHERNFNSKTKYIHENIKDELEEYESNELELEDNNEEEMLQNEAQIEEDENNEMEFEDSSDTEYEDPSSIYRVTEGINNYWSFHFQEDHSSLKDLNGFNF</sequence>